<keyword evidence="2 10" id="KW-0489">Methyltransferase</keyword>
<evidence type="ECO:0000256" key="6">
    <source>
        <dbReference type="ARBA" id="ARBA00023163"/>
    </source>
</evidence>
<evidence type="ECO:0000256" key="2">
    <source>
        <dbReference type="ARBA" id="ARBA00022603"/>
    </source>
</evidence>
<sequence>MSIGSSANSGKPISRDPLNDYQRIEAAIEYLRANAKQQPSLAELSQAIHLSEYHLQRLFARWAGISPKRFIQLLTLEHAKSQLARSADLLTASYEAGLSGPGRLHDLFVTIEAVTPGEFKARGESLEIRYGLHPTPFGECLIGTTKRGVCFLEFLTHESAASLLSKLQQRWPAAVLRADQAGTALTMQAIFNSSKRSANSLHLFLQGTNFQIQVWRALLRIPPGHVCSYADVAQWIDRPKAGRAVGSAIGANPIAWLIPCHRVLRSDGQLGGYHWGETRKQACLAWEAGQKA</sequence>
<dbReference type="Gene3D" id="1.10.10.60">
    <property type="entry name" value="Homeodomain-like"/>
    <property type="match status" value="1"/>
</dbReference>
<dbReference type="PANTHER" id="PTHR10815">
    <property type="entry name" value="METHYLATED-DNA--PROTEIN-CYSTEINE METHYLTRANSFERASE"/>
    <property type="match status" value="1"/>
</dbReference>
<dbReference type="SUPFAM" id="SSF53155">
    <property type="entry name" value="Methylated DNA-protein cysteine methyltransferase domain"/>
    <property type="match status" value="1"/>
</dbReference>
<keyword evidence="5" id="KW-0805">Transcription regulation</keyword>
<dbReference type="InterPro" id="IPR036217">
    <property type="entry name" value="MethylDNA_cys_MeTrfase_DNAb"/>
</dbReference>
<name>A0ABU1ARE5_9BACT</name>
<dbReference type="InterPro" id="IPR036388">
    <property type="entry name" value="WH-like_DNA-bd_sf"/>
</dbReference>
<dbReference type="PANTHER" id="PTHR10815:SF13">
    <property type="entry name" value="METHYLATED-DNA--PROTEIN-CYSTEINE METHYLTRANSFERASE"/>
    <property type="match status" value="1"/>
</dbReference>
<dbReference type="Pfam" id="PF12833">
    <property type="entry name" value="HTH_18"/>
    <property type="match status" value="1"/>
</dbReference>
<dbReference type="NCBIfam" id="TIGR00589">
    <property type="entry name" value="ogt"/>
    <property type="match status" value="1"/>
</dbReference>
<evidence type="ECO:0000256" key="1">
    <source>
        <dbReference type="ARBA" id="ARBA00001286"/>
    </source>
</evidence>
<dbReference type="Proteomes" id="UP001225316">
    <property type="component" value="Unassembled WGS sequence"/>
</dbReference>
<evidence type="ECO:0000256" key="7">
    <source>
        <dbReference type="ARBA" id="ARBA00023204"/>
    </source>
</evidence>
<reference evidence="10 11" key="1">
    <citation type="submission" date="2023-04" db="EMBL/GenBank/DDBJ databases">
        <title>A novel bacteria isolated from coastal sediment.</title>
        <authorList>
            <person name="Liu X.-J."/>
            <person name="Du Z.-J."/>
        </authorList>
    </citation>
    <scope>NUCLEOTIDE SEQUENCE [LARGE SCALE GENOMIC DNA]</scope>
    <source>
        <strain evidence="10 11">SDUM461003</strain>
    </source>
</reference>
<protein>
    <submittedName>
        <fullName evidence="10">Methylated-DNA--[protein]-cysteine S-methyltransferase</fullName>
        <ecNumber evidence="10">2.1.1.63</ecNumber>
    </submittedName>
</protein>
<dbReference type="GO" id="GO:0032259">
    <property type="term" value="P:methylation"/>
    <property type="evidence" value="ECO:0007669"/>
    <property type="project" value="UniProtKB-KW"/>
</dbReference>
<dbReference type="SMART" id="SM00342">
    <property type="entry name" value="HTH_ARAC"/>
    <property type="match status" value="1"/>
</dbReference>
<evidence type="ECO:0000256" key="8">
    <source>
        <dbReference type="ARBA" id="ARBA00049348"/>
    </source>
</evidence>
<dbReference type="CDD" id="cd06445">
    <property type="entry name" value="ATase"/>
    <property type="match status" value="1"/>
</dbReference>
<evidence type="ECO:0000259" key="9">
    <source>
        <dbReference type="PROSITE" id="PS01124"/>
    </source>
</evidence>
<dbReference type="EMBL" id="JARXHW010000005">
    <property type="protein sequence ID" value="MDQ8206661.1"/>
    <property type="molecule type" value="Genomic_DNA"/>
</dbReference>
<dbReference type="InterPro" id="IPR014048">
    <property type="entry name" value="MethylDNA_cys_MeTrfase_DNA-bd"/>
</dbReference>
<keyword evidence="11" id="KW-1185">Reference proteome</keyword>
<keyword evidence="7" id="KW-0234">DNA repair</keyword>
<dbReference type="Pfam" id="PF01035">
    <property type="entry name" value="DNA_binding_1"/>
    <property type="match status" value="1"/>
</dbReference>
<keyword evidence="4" id="KW-0227">DNA damage</keyword>
<dbReference type="InterPro" id="IPR009057">
    <property type="entry name" value="Homeodomain-like_sf"/>
</dbReference>
<dbReference type="SUPFAM" id="SSF46767">
    <property type="entry name" value="Methylated DNA-protein cysteine methyltransferase, C-terminal domain"/>
    <property type="match status" value="1"/>
</dbReference>
<evidence type="ECO:0000256" key="4">
    <source>
        <dbReference type="ARBA" id="ARBA00022763"/>
    </source>
</evidence>
<dbReference type="RefSeq" id="WP_308948766.1">
    <property type="nucleotide sequence ID" value="NZ_JARXHW010000005.1"/>
</dbReference>
<evidence type="ECO:0000313" key="10">
    <source>
        <dbReference type="EMBL" id="MDQ8206661.1"/>
    </source>
</evidence>
<dbReference type="Gene3D" id="1.10.10.10">
    <property type="entry name" value="Winged helix-like DNA-binding domain superfamily/Winged helix DNA-binding domain"/>
    <property type="match status" value="1"/>
</dbReference>
<comment type="catalytic activity">
    <reaction evidence="1">
        <text>a 4-O-methyl-thymidine in DNA + L-cysteinyl-[protein] = a thymidine in DNA + S-methyl-L-cysteinyl-[protein]</text>
        <dbReference type="Rhea" id="RHEA:53428"/>
        <dbReference type="Rhea" id="RHEA-COMP:10131"/>
        <dbReference type="Rhea" id="RHEA-COMP:10132"/>
        <dbReference type="Rhea" id="RHEA-COMP:13555"/>
        <dbReference type="Rhea" id="RHEA-COMP:13556"/>
        <dbReference type="ChEBI" id="CHEBI:29950"/>
        <dbReference type="ChEBI" id="CHEBI:82612"/>
        <dbReference type="ChEBI" id="CHEBI:137386"/>
        <dbReference type="ChEBI" id="CHEBI:137387"/>
        <dbReference type="EC" id="2.1.1.63"/>
    </reaction>
</comment>
<evidence type="ECO:0000256" key="5">
    <source>
        <dbReference type="ARBA" id="ARBA00023015"/>
    </source>
</evidence>
<dbReference type="PROSITE" id="PS00374">
    <property type="entry name" value="MGMT"/>
    <property type="match status" value="1"/>
</dbReference>
<comment type="caution">
    <text evidence="10">The sequence shown here is derived from an EMBL/GenBank/DDBJ whole genome shotgun (WGS) entry which is preliminary data.</text>
</comment>
<dbReference type="Gene3D" id="3.30.160.70">
    <property type="entry name" value="Methylated DNA-protein cysteine methyltransferase domain"/>
    <property type="match status" value="1"/>
</dbReference>
<proteinExistence type="predicted"/>
<gene>
    <name evidence="10" type="ORF">QEH52_04015</name>
</gene>
<organism evidence="10 11">
    <name type="scientific">Thalassobacterium maritimum</name>
    <dbReference type="NCBI Taxonomy" id="3041265"/>
    <lineage>
        <taxon>Bacteria</taxon>
        <taxon>Pseudomonadati</taxon>
        <taxon>Verrucomicrobiota</taxon>
        <taxon>Opitutia</taxon>
        <taxon>Puniceicoccales</taxon>
        <taxon>Coraliomargaritaceae</taxon>
        <taxon>Thalassobacterium</taxon>
    </lineage>
</organism>
<dbReference type="InterPro" id="IPR018060">
    <property type="entry name" value="HTH_AraC"/>
</dbReference>
<feature type="domain" description="HTH araC/xylS-type" evidence="9">
    <location>
        <begin position="25"/>
        <end position="122"/>
    </location>
</feature>
<dbReference type="EC" id="2.1.1.63" evidence="10"/>
<dbReference type="PROSITE" id="PS01124">
    <property type="entry name" value="HTH_ARAC_FAMILY_2"/>
    <property type="match status" value="1"/>
</dbReference>
<keyword evidence="6" id="KW-0804">Transcription</keyword>
<dbReference type="SUPFAM" id="SSF46689">
    <property type="entry name" value="Homeodomain-like"/>
    <property type="match status" value="1"/>
</dbReference>
<dbReference type="GO" id="GO:0003908">
    <property type="term" value="F:methylated-DNA-[protein]-cysteine S-methyltransferase activity"/>
    <property type="evidence" value="ECO:0007669"/>
    <property type="project" value="UniProtKB-EC"/>
</dbReference>
<evidence type="ECO:0000256" key="3">
    <source>
        <dbReference type="ARBA" id="ARBA00022679"/>
    </source>
</evidence>
<dbReference type="InterPro" id="IPR036631">
    <property type="entry name" value="MGMT_N_sf"/>
</dbReference>
<dbReference type="InterPro" id="IPR001497">
    <property type="entry name" value="MethylDNA_cys_MeTrfase_AS"/>
</dbReference>
<comment type="catalytic activity">
    <reaction evidence="8">
        <text>a 6-O-methyl-2'-deoxyguanosine in DNA + L-cysteinyl-[protein] = S-methyl-L-cysteinyl-[protein] + a 2'-deoxyguanosine in DNA</text>
        <dbReference type="Rhea" id="RHEA:24000"/>
        <dbReference type="Rhea" id="RHEA-COMP:10131"/>
        <dbReference type="Rhea" id="RHEA-COMP:10132"/>
        <dbReference type="Rhea" id="RHEA-COMP:11367"/>
        <dbReference type="Rhea" id="RHEA-COMP:11368"/>
        <dbReference type="ChEBI" id="CHEBI:29950"/>
        <dbReference type="ChEBI" id="CHEBI:82612"/>
        <dbReference type="ChEBI" id="CHEBI:85445"/>
        <dbReference type="ChEBI" id="CHEBI:85448"/>
        <dbReference type="EC" id="2.1.1.63"/>
    </reaction>
</comment>
<accession>A0ABU1ARE5</accession>
<keyword evidence="3 10" id="KW-0808">Transferase</keyword>
<evidence type="ECO:0000313" key="11">
    <source>
        <dbReference type="Proteomes" id="UP001225316"/>
    </source>
</evidence>